<dbReference type="RefSeq" id="XP_013325369.1">
    <property type="nucleotide sequence ID" value="XM_013469915.1"/>
</dbReference>
<keyword evidence="4" id="KW-1185">Reference proteome</keyword>
<feature type="transmembrane region" description="Helical" evidence="1">
    <location>
        <begin position="143"/>
        <end position="165"/>
    </location>
</feature>
<dbReference type="PANTHER" id="PTHR38794">
    <property type="entry name" value="INTEGRAL MEMBRANE PROTEIN"/>
    <property type="match status" value="1"/>
</dbReference>
<evidence type="ECO:0000259" key="2">
    <source>
        <dbReference type="Pfam" id="PF20684"/>
    </source>
</evidence>
<reference evidence="3 4" key="1">
    <citation type="submission" date="2015-04" db="EMBL/GenBank/DDBJ databases">
        <authorList>
            <person name="Heijne W.H."/>
            <person name="Fedorova N.D."/>
            <person name="Nierman W.C."/>
            <person name="Vollebregt A.W."/>
            <person name="Zhao Z."/>
            <person name="Wu L."/>
            <person name="Kumar M."/>
            <person name="Stam H."/>
            <person name="van den Berg M.A."/>
            <person name="Pel H.J."/>
        </authorList>
    </citation>
    <scope>NUCLEOTIDE SEQUENCE [LARGE SCALE GENOMIC DNA]</scope>
    <source>
        <strain evidence="3 4">CBS 393.64</strain>
    </source>
</reference>
<dbReference type="InterPro" id="IPR049326">
    <property type="entry name" value="Rhodopsin_dom_fungi"/>
</dbReference>
<feature type="domain" description="Rhodopsin" evidence="2">
    <location>
        <begin position="44"/>
        <end position="207"/>
    </location>
</feature>
<feature type="transmembrane region" description="Helical" evidence="1">
    <location>
        <begin position="65"/>
        <end position="88"/>
    </location>
</feature>
<proteinExistence type="predicted"/>
<evidence type="ECO:0000313" key="3">
    <source>
        <dbReference type="EMBL" id="KKA18757.1"/>
    </source>
</evidence>
<dbReference type="Pfam" id="PF20684">
    <property type="entry name" value="Fung_rhodopsin"/>
    <property type="match status" value="1"/>
</dbReference>
<dbReference type="STRING" id="1408163.A0A0F4YKF5"/>
<name>A0A0F4YKF5_RASE3</name>
<dbReference type="OrthoDB" id="3918601at2759"/>
<protein>
    <recommendedName>
        <fullName evidence="2">Rhodopsin domain-containing protein</fullName>
    </recommendedName>
</protein>
<dbReference type="AlphaFoldDB" id="A0A0F4YKF5"/>
<evidence type="ECO:0000256" key="1">
    <source>
        <dbReference type="SAM" id="Phobius"/>
    </source>
</evidence>
<keyword evidence="1" id="KW-1133">Transmembrane helix</keyword>
<feature type="transmembrane region" description="Helical" evidence="1">
    <location>
        <begin position="108"/>
        <end position="131"/>
    </location>
</feature>
<organism evidence="3 4">
    <name type="scientific">Rasamsonia emersonii (strain ATCC 16479 / CBS 393.64 / IMI 116815)</name>
    <dbReference type="NCBI Taxonomy" id="1408163"/>
    <lineage>
        <taxon>Eukaryota</taxon>
        <taxon>Fungi</taxon>
        <taxon>Dikarya</taxon>
        <taxon>Ascomycota</taxon>
        <taxon>Pezizomycotina</taxon>
        <taxon>Eurotiomycetes</taxon>
        <taxon>Eurotiomycetidae</taxon>
        <taxon>Eurotiales</taxon>
        <taxon>Trichocomaceae</taxon>
        <taxon>Rasamsonia</taxon>
    </lineage>
</organism>
<gene>
    <name evidence="3" type="ORF">T310_7279</name>
</gene>
<dbReference type="EMBL" id="LASV01000421">
    <property type="protein sequence ID" value="KKA18757.1"/>
    <property type="molecule type" value="Genomic_DNA"/>
</dbReference>
<dbReference type="PANTHER" id="PTHR38794:SF1">
    <property type="entry name" value="INTEGRAL MEMBRANE PROTEIN"/>
    <property type="match status" value="1"/>
</dbReference>
<dbReference type="GeneID" id="25319555"/>
<comment type="caution">
    <text evidence="3">The sequence shown here is derived from an EMBL/GenBank/DDBJ whole genome shotgun (WGS) entry which is preliminary data.</text>
</comment>
<dbReference type="Proteomes" id="UP000053958">
    <property type="component" value="Unassembled WGS sequence"/>
</dbReference>
<accession>A0A0F4YKF5</accession>
<keyword evidence="1" id="KW-0812">Transmembrane</keyword>
<evidence type="ECO:0000313" key="4">
    <source>
        <dbReference type="Proteomes" id="UP000053958"/>
    </source>
</evidence>
<keyword evidence="1" id="KW-0472">Membrane</keyword>
<sequence length="312" mass="34293">MADGLAGLRNRPVHLHVVRNHPPIRSSSRCFEHQRDPAHAACDLCLSKVAALLFVRGLTLDTIDLNLTTGLCIFVGVWGVVSEFAVAFQCHLPKPWDYIHNTCFNRVAWWNFFGVVNILTEAVLIIHPVVIVSPLRTTLGKKIGIVSCFAGRIIVVVAVIIQLAYLNHAAHTGQSLLESWQNVVCSEVVQCLSIVGTCLPQFKPFLESLQSSGMRLYDIPGTTRKYGYGYGTPRGLNSHKSPQASHRGGGTIHELISVPQRLETTVTAGGKDKDWEVSSQSSYARIIRETKTWSVAEYPGQPASPGEESVRV</sequence>